<organism evidence="3 4">
    <name type="scientific">Circinella minor</name>
    <dbReference type="NCBI Taxonomy" id="1195481"/>
    <lineage>
        <taxon>Eukaryota</taxon>
        <taxon>Fungi</taxon>
        <taxon>Fungi incertae sedis</taxon>
        <taxon>Mucoromycota</taxon>
        <taxon>Mucoromycotina</taxon>
        <taxon>Mucoromycetes</taxon>
        <taxon>Mucorales</taxon>
        <taxon>Lichtheimiaceae</taxon>
        <taxon>Circinella</taxon>
    </lineage>
</organism>
<dbReference type="InterPro" id="IPR036691">
    <property type="entry name" value="Endo/exonu/phosph_ase_sf"/>
</dbReference>
<dbReference type="AlphaFoldDB" id="A0A8H7RG20"/>
<dbReference type="SUPFAM" id="SSF56219">
    <property type="entry name" value="DNase I-like"/>
    <property type="match status" value="1"/>
</dbReference>
<dbReference type="Pfam" id="PF14529">
    <property type="entry name" value="Exo_endo_phos_2"/>
    <property type="match status" value="1"/>
</dbReference>
<dbReference type="Proteomes" id="UP000646827">
    <property type="component" value="Unassembled WGS sequence"/>
</dbReference>
<sequence length="1113" mass="128438">MPLYHTYAKQHENNYKGFGGISVLVRPDLNIHIHQYPYHNDETLSFKIGAYTIHALYLPPSTLSDEQATSRLDRLHIDDYTIIVGDLNARSHQFGDHRTNERAKIAVEPWLLGHGLHVWNSSLTRGQPTFRNHQGTSIIDLFISKMHAIEDPQMEIFDQMSLHSDHHLCTLSFNPRSNITHLPPPNAARQHWKLQRLTDREVNDLYRSKFQQLATPIEDKITLLLDNNSRVMEKATIEQIGKNLETAIHTALDESVTRTKLRPKNWKSFWNDELQEKVDQREEAYRKWRNAPDNLIAKAECWKDYSGKREALSLAIRRARNRQWRLFCNKLASSDISEMNSAIKRMRRNRQTSHTFSHPDGPQQAAEDMVSHLASVFGGEGEYSPWSICFEPENEPDDPIEAVEIEEIIRKLAPRKAPGDDHITGGMIKPIAAPLSILLSKFFRLCWRWSWIPISWRTAQVVPIFKKGDSTVAGNYRPISLTSIFRKLLERILLPRLLESMPMLDIAQGGFRHKRGALDQAFVLNMLIRRYKQIYNSDPAIITMDIKSAYDSVDRDTIWSTLQGNLPSALFHLVRHMFNEVRLAVILKNFQSRYIHPRRGVLQGSILSPMLYAIFIDTLPKKLRQANPLISRPLILRTPPLTNLTEADADHLLYTPPSHTHQDRNRPDTEFTIISSLLYADDVALIADPDDMVRLLKAAEQHSRDLGYRWHPSKCTATGPLPTPSEYDHIETRIAELENRAPPPPSYKLYNIPIPTTPTFKYLGLPFNQEGLDKLQVIKQSSAKAAGNMALLRSMGIHQYGIGIWAAIRAYRTFVRPVLEYGIAITAANQNEITRLENAQKGCIKRVMNYDAERQLPTIAIQTLADIPSMRLRLRILQLKFVARLHELPTSTLLRCVELSFLRRSRTDKQWTALTSYNPVHKVYKKIKKNERNTSTTDPVKKAIKIKRDDEFSHRHEKFPSIAVLRNKRMVDPVLYLPASRLDRHRLVKWRMRWLPPFPSPNCRCGAQEIRREHYNTCYLISFEKEKLIATFGEIPELPLKMHFVDYILNSLPRHEVGLTMGKWKDAWPALIRYLREVDYLCHPDGDFDDIEPAPEEALSIPPPMANQPPTQQ</sequence>
<evidence type="ECO:0000256" key="1">
    <source>
        <dbReference type="SAM" id="MobiDB-lite"/>
    </source>
</evidence>
<dbReference type="GO" id="GO:0003824">
    <property type="term" value="F:catalytic activity"/>
    <property type="evidence" value="ECO:0007669"/>
    <property type="project" value="InterPro"/>
</dbReference>
<dbReference type="PANTHER" id="PTHR19446">
    <property type="entry name" value="REVERSE TRANSCRIPTASES"/>
    <property type="match status" value="1"/>
</dbReference>
<feature type="domain" description="Reverse transcriptase" evidence="2">
    <location>
        <begin position="445"/>
        <end position="767"/>
    </location>
</feature>
<dbReference type="PROSITE" id="PS50878">
    <property type="entry name" value="RT_POL"/>
    <property type="match status" value="1"/>
</dbReference>
<evidence type="ECO:0000313" key="3">
    <source>
        <dbReference type="EMBL" id="KAG2210764.1"/>
    </source>
</evidence>
<evidence type="ECO:0000259" key="2">
    <source>
        <dbReference type="PROSITE" id="PS50878"/>
    </source>
</evidence>
<dbReference type="Pfam" id="PF00078">
    <property type="entry name" value="RVT_1"/>
    <property type="match status" value="1"/>
</dbReference>
<reference evidence="3 4" key="1">
    <citation type="submission" date="2020-12" db="EMBL/GenBank/DDBJ databases">
        <title>Metabolic potential, ecology and presence of endohyphal bacteria is reflected in genomic diversity of Mucoromycotina.</title>
        <authorList>
            <person name="Muszewska A."/>
            <person name="Okrasinska A."/>
            <person name="Steczkiewicz K."/>
            <person name="Drgas O."/>
            <person name="Orlowska M."/>
            <person name="Perlinska-Lenart U."/>
            <person name="Aleksandrzak-Piekarczyk T."/>
            <person name="Szatraj K."/>
            <person name="Zielenkiewicz U."/>
            <person name="Pilsyk S."/>
            <person name="Malc E."/>
            <person name="Mieczkowski P."/>
            <person name="Kruszewska J.S."/>
            <person name="Biernat P."/>
            <person name="Pawlowska J."/>
        </authorList>
    </citation>
    <scope>NUCLEOTIDE SEQUENCE [LARGE SCALE GENOMIC DNA]</scope>
    <source>
        <strain evidence="3 4">CBS 142.35</strain>
    </source>
</reference>
<dbReference type="Gene3D" id="3.60.10.10">
    <property type="entry name" value="Endonuclease/exonuclease/phosphatase"/>
    <property type="match status" value="1"/>
</dbReference>
<dbReference type="InterPro" id="IPR000477">
    <property type="entry name" value="RT_dom"/>
</dbReference>
<proteinExistence type="predicted"/>
<dbReference type="CDD" id="cd01650">
    <property type="entry name" value="RT_nLTR_like"/>
    <property type="match status" value="1"/>
</dbReference>
<feature type="region of interest" description="Disordered" evidence="1">
    <location>
        <begin position="1092"/>
        <end position="1113"/>
    </location>
</feature>
<feature type="compositionally biased region" description="Pro residues" evidence="1">
    <location>
        <begin position="1101"/>
        <end position="1113"/>
    </location>
</feature>
<gene>
    <name evidence="3" type="ORF">INT45_013558</name>
</gene>
<dbReference type="OrthoDB" id="2272068at2759"/>
<dbReference type="SUPFAM" id="SSF56672">
    <property type="entry name" value="DNA/RNA polymerases"/>
    <property type="match status" value="1"/>
</dbReference>
<keyword evidence="4" id="KW-1185">Reference proteome</keyword>
<dbReference type="InterPro" id="IPR005135">
    <property type="entry name" value="Endo/exonuclease/phosphatase"/>
</dbReference>
<dbReference type="EMBL" id="JAEPRB010000884">
    <property type="protein sequence ID" value="KAG2210764.1"/>
    <property type="molecule type" value="Genomic_DNA"/>
</dbReference>
<protein>
    <recommendedName>
        <fullName evidence="2">Reverse transcriptase domain-containing protein</fullName>
    </recommendedName>
</protein>
<accession>A0A8H7RG20</accession>
<name>A0A8H7RG20_9FUNG</name>
<comment type="caution">
    <text evidence="3">The sequence shown here is derived from an EMBL/GenBank/DDBJ whole genome shotgun (WGS) entry which is preliminary data.</text>
</comment>
<dbReference type="InterPro" id="IPR043502">
    <property type="entry name" value="DNA/RNA_pol_sf"/>
</dbReference>
<evidence type="ECO:0000313" key="4">
    <source>
        <dbReference type="Proteomes" id="UP000646827"/>
    </source>
</evidence>